<evidence type="ECO:0000313" key="2">
    <source>
        <dbReference type="Proteomes" id="UP001152531"/>
    </source>
</evidence>
<gene>
    <name evidence="1" type="ORF">CLIB1444_17S00628</name>
</gene>
<dbReference type="EMBL" id="CALSDN010000017">
    <property type="protein sequence ID" value="CAH6723607.1"/>
    <property type="molecule type" value="Genomic_DNA"/>
</dbReference>
<name>A0ACA9YEX8_9ASCO</name>
<sequence length="749" mass="84031">MEKKSAKARLSSPDGMNKFGLNLRSSDVGVRSLTGDELRPMVSPSYEEVPIWNILPSYQLYESTFSKNITPTDEDMMYNPPTYEASSPASSPGIVSGAVGTDPTMNYFNSQSVRVPTNTQDLPNRWENSILAHTHQMKRLTDIKPGLDSNLKIEIVVTEGPCSKGIPSKPVDISRQEYHQGADINGYVLLENISKEKINFDMFSVVFEGKVSVMGDANDPKKPSVFFKFLNMFDYDASWSPVQLDQTAETDSDGTVLKFPLEKYFEPHVVYKKFFSFKLPDRLLDCACEAHSLTRHCELLPSIGLARDQFMQSIRKLRQRGRQTGSAEFSLTPTKSNTPKKKPIPPIVNERIKDLSFPDTAISYSIETRVVAKASNYRKKLPPMEGADEFIILEDCSGFVRIIPGNRSNEVDLENLETEARLMYRNLVDRITEKIALGNDLINNTDNGVSALTRNLSITKRRQLYTSSSSKGMKSISPLKNGETYSISLPLKRKQTITSAAKLSGLLEISTPKMNHKIKYVPPFNFVSQSHSNLSTKLSFPVDLNFIPSGDAKTDKAPEIKTVCCEIVVFTYRSKKYPVPIEIDPELVYKNVASQTDNFEHNVSQPFKKYLNDITNLTKKLGAELLGVDARLSMDIKALADLSCKYHNLKVDDVQIRSDKGLSNWKCELGSPANNGKGQYSKTINVSMDLHHSLSKEINGSNEEIHKGYLTLVPSFQSCVIGRIYFLQVTIKFQNHESASIKIPFKIQL</sequence>
<organism evidence="1 2">
    <name type="scientific">[Candida] jaroonii</name>
    <dbReference type="NCBI Taxonomy" id="467808"/>
    <lineage>
        <taxon>Eukaryota</taxon>
        <taxon>Fungi</taxon>
        <taxon>Dikarya</taxon>
        <taxon>Ascomycota</taxon>
        <taxon>Saccharomycotina</taxon>
        <taxon>Pichiomycetes</taxon>
        <taxon>Debaryomycetaceae</taxon>
        <taxon>Yamadazyma</taxon>
    </lineage>
</organism>
<keyword evidence="2" id="KW-1185">Reference proteome</keyword>
<comment type="caution">
    <text evidence="1">The sequence shown here is derived from an EMBL/GenBank/DDBJ whole genome shotgun (WGS) entry which is preliminary data.</text>
</comment>
<evidence type="ECO:0000313" key="1">
    <source>
        <dbReference type="EMBL" id="CAH6723607.1"/>
    </source>
</evidence>
<accession>A0ACA9YEX8</accession>
<dbReference type="Proteomes" id="UP001152531">
    <property type="component" value="Unassembled WGS sequence"/>
</dbReference>
<reference evidence="1" key="1">
    <citation type="submission" date="2022-06" db="EMBL/GenBank/DDBJ databases">
        <authorList>
            <person name="Legras J.-L."/>
            <person name="Devillers H."/>
            <person name="Grondin C."/>
        </authorList>
    </citation>
    <scope>NUCLEOTIDE SEQUENCE</scope>
    <source>
        <strain evidence="1">CLIB 1444</strain>
    </source>
</reference>
<proteinExistence type="predicted"/>
<protein>
    <submittedName>
        <fullName evidence="1">Uncharacterized protein</fullName>
    </submittedName>
</protein>